<organism evidence="5 6">
    <name type="scientific">Halothiobacillus neapolitanus (strain ATCC 23641 / DSM 15147 / CIP 104769 / NCIMB 8539 / c2)</name>
    <name type="common">Thiobacillus neapolitanus</name>
    <dbReference type="NCBI Taxonomy" id="555778"/>
    <lineage>
        <taxon>Bacteria</taxon>
        <taxon>Pseudomonadati</taxon>
        <taxon>Pseudomonadota</taxon>
        <taxon>Gammaproteobacteria</taxon>
        <taxon>Chromatiales</taxon>
        <taxon>Halothiobacillaceae</taxon>
        <taxon>Halothiobacillus</taxon>
    </lineage>
</organism>
<reference evidence="5 6" key="1">
    <citation type="submission" date="2009-10" db="EMBL/GenBank/DDBJ databases">
        <title>Complete sequence of Halothiobacillus neapolitanus c2.</title>
        <authorList>
            <consortium name="US DOE Joint Genome Institute"/>
            <person name="Lucas S."/>
            <person name="Copeland A."/>
            <person name="Lapidus A."/>
            <person name="Glavina del Rio T."/>
            <person name="Tice H."/>
            <person name="Bruce D."/>
            <person name="Goodwin L."/>
            <person name="Pitluck S."/>
            <person name="Davenport K."/>
            <person name="Brettin T."/>
            <person name="Detter J.C."/>
            <person name="Han C."/>
            <person name="Tapia R."/>
            <person name="Larimer F."/>
            <person name="Land M."/>
            <person name="Hauser L."/>
            <person name="Kyrpides N."/>
            <person name="Mikhailova N."/>
            <person name="Kerfeld C."/>
            <person name="Cannon G."/>
            <person name="Heinhort S."/>
        </authorList>
    </citation>
    <scope>NUCLEOTIDE SEQUENCE [LARGE SCALE GENOMIC DNA]</scope>
    <source>
        <strain evidence="6">ATCC 23641 / c2</strain>
    </source>
</reference>
<comment type="similarity">
    <text evidence="1 3">Belongs to the glycosyl hydrolase 57 family.</text>
</comment>
<keyword evidence="5" id="KW-0378">Hydrolase</keyword>
<evidence type="ECO:0000256" key="2">
    <source>
        <dbReference type="ARBA" id="ARBA00023277"/>
    </source>
</evidence>
<accession>D0KYV3</accession>
<dbReference type="Gene3D" id="3.20.110.10">
    <property type="entry name" value="Glycoside hydrolase 38, N terminal domain"/>
    <property type="match status" value="2"/>
</dbReference>
<name>D0KYV3_HALNC</name>
<protein>
    <submittedName>
        <fullName evidence="5">Glycoside hydrolase family 57</fullName>
    </submittedName>
</protein>
<dbReference type="InterPro" id="IPR052046">
    <property type="entry name" value="GH57_Enzymes"/>
</dbReference>
<dbReference type="EMBL" id="CP001801">
    <property type="protein sequence ID" value="ACX95626.1"/>
    <property type="molecule type" value="Genomic_DNA"/>
</dbReference>
<dbReference type="eggNOG" id="COG1449">
    <property type="taxonomic scope" value="Bacteria"/>
</dbReference>
<dbReference type="Pfam" id="PF03065">
    <property type="entry name" value="Glyco_hydro_57"/>
    <property type="match status" value="1"/>
</dbReference>
<sequence length="566" mass="64537">MKHKKLPVVLCWHMHQPEYRDPRDKIYQQPWTYLHAIKDYVDMAAHLERHPGARAVVNFVPILLEQLDDYSVQIAQYLETREISMLRDPLLVALVEPEKITDPTARMTAVRACMRANEDRLIRRFEPFKDLVDLARSISVNTENGDYLSDQFIADLAVWYHLAWMGETVRLENTLVKQLMAKPLGFNADERVQLLALIGSLIAGIFTRYRALSEGGQVELSMTPYAHPIMPLLLDITAGKQTCPHDPQPQQVSYPGGSDRVQWHLQHGLDVFKRFFGVHPTGCWPSEGAVSEPTVHELAKAGFTWLASGDQVLSHSLQKQKMVESGCRHRVWQFDALSPALFFRDDGLSDLIGFDYQKWHADDAVADFIAHLMKIRHDCQDDDAVVSIILDGENAWEFYPHNGYWFLDALYKGLSTHPDIELTTFSEVVTKTYQRKTLQHLVSGSWVYGNLTTWIGSPAKNRAWDMLIDARLAFVKAQSAGQWDAQTEERNIQQLAICEGSDWFWWFGDYNPGDAVRDFDHLYRLQLTRLYELIGEDVPANLAVPLCLGVGENSTVEAGGVMRRGQ</sequence>
<dbReference type="HOGENOM" id="CLU_005603_1_0_6"/>
<dbReference type="CDD" id="cd10796">
    <property type="entry name" value="GH57N_APU"/>
    <property type="match status" value="1"/>
</dbReference>
<evidence type="ECO:0000313" key="6">
    <source>
        <dbReference type="Proteomes" id="UP000009102"/>
    </source>
</evidence>
<dbReference type="STRING" id="555778.Hneap_0777"/>
<keyword evidence="6" id="KW-1185">Reference proteome</keyword>
<evidence type="ECO:0000256" key="3">
    <source>
        <dbReference type="RuleBase" id="RU361196"/>
    </source>
</evidence>
<evidence type="ECO:0000256" key="1">
    <source>
        <dbReference type="ARBA" id="ARBA00006821"/>
    </source>
</evidence>
<evidence type="ECO:0000259" key="4">
    <source>
        <dbReference type="Pfam" id="PF03065"/>
    </source>
</evidence>
<dbReference type="OrthoDB" id="9759321at2"/>
<gene>
    <name evidence="5" type="ordered locus">Hneap_0777</name>
</gene>
<dbReference type="KEGG" id="hna:Hneap_0777"/>
<dbReference type="GO" id="GO:0005975">
    <property type="term" value="P:carbohydrate metabolic process"/>
    <property type="evidence" value="ECO:0007669"/>
    <property type="project" value="InterPro"/>
</dbReference>
<dbReference type="CAZy" id="GH57">
    <property type="family name" value="Glycoside Hydrolase Family 57"/>
</dbReference>
<dbReference type="InterPro" id="IPR027291">
    <property type="entry name" value="Glyco_hydro_38_N_sf"/>
</dbReference>
<dbReference type="InterPro" id="IPR004300">
    <property type="entry name" value="Glyco_hydro_57_N"/>
</dbReference>
<evidence type="ECO:0000313" key="5">
    <source>
        <dbReference type="EMBL" id="ACX95626.1"/>
    </source>
</evidence>
<dbReference type="PANTHER" id="PTHR36306:SF1">
    <property type="entry name" value="ALPHA-AMYLASE-RELATED"/>
    <property type="match status" value="1"/>
</dbReference>
<dbReference type="SUPFAM" id="SSF88713">
    <property type="entry name" value="Glycoside hydrolase/deacetylase"/>
    <property type="match status" value="1"/>
</dbReference>
<dbReference type="Proteomes" id="UP000009102">
    <property type="component" value="Chromosome"/>
</dbReference>
<proteinExistence type="inferred from homology"/>
<dbReference type="RefSeq" id="WP_012823662.1">
    <property type="nucleotide sequence ID" value="NC_013422.1"/>
</dbReference>
<feature type="domain" description="Glycoside hydrolase family 57 N-terminal" evidence="4">
    <location>
        <begin position="10"/>
        <end position="437"/>
    </location>
</feature>
<dbReference type="InterPro" id="IPR011330">
    <property type="entry name" value="Glyco_hydro/deAcase_b/a-brl"/>
</dbReference>
<keyword evidence="2 3" id="KW-0119">Carbohydrate metabolism</keyword>
<dbReference type="GO" id="GO:0016787">
    <property type="term" value="F:hydrolase activity"/>
    <property type="evidence" value="ECO:0007669"/>
    <property type="project" value="UniProtKB-KW"/>
</dbReference>
<dbReference type="AlphaFoldDB" id="D0KYV3"/>
<dbReference type="PANTHER" id="PTHR36306">
    <property type="entry name" value="ALPHA-AMYLASE-RELATED-RELATED"/>
    <property type="match status" value="1"/>
</dbReference>